<organism evidence="4 5">
    <name type="scientific">Apiospora arundinis</name>
    <dbReference type="NCBI Taxonomy" id="335852"/>
    <lineage>
        <taxon>Eukaryota</taxon>
        <taxon>Fungi</taxon>
        <taxon>Dikarya</taxon>
        <taxon>Ascomycota</taxon>
        <taxon>Pezizomycotina</taxon>
        <taxon>Sordariomycetes</taxon>
        <taxon>Xylariomycetidae</taxon>
        <taxon>Amphisphaeriales</taxon>
        <taxon>Apiosporaceae</taxon>
        <taxon>Apiospora</taxon>
    </lineage>
</organism>
<dbReference type="EMBL" id="JAPCWZ010000005">
    <property type="protein sequence ID" value="KAK8862181.1"/>
    <property type="molecule type" value="Genomic_DNA"/>
</dbReference>
<accession>A0ABR2IF26</accession>
<evidence type="ECO:0000256" key="2">
    <source>
        <dbReference type="ARBA" id="ARBA00023242"/>
    </source>
</evidence>
<dbReference type="PROSITE" id="PS50048">
    <property type="entry name" value="ZN2_CY6_FUNGAL_2"/>
    <property type="match status" value="1"/>
</dbReference>
<dbReference type="PANTHER" id="PTHR46910:SF25">
    <property type="entry name" value="ABC-TRANSPORTER-REGULATING TRANSCRIPTION FACTOR"/>
    <property type="match status" value="1"/>
</dbReference>
<comment type="caution">
    <text evidence="4">The sequence shown here is derived from an EMBL/GenBank/DDBJ whole genome shotgun (WGS) entry which is preliminary data.</text>
</comment>
<dbReference type="Pfam" id="PF04082">
    <property type="entry name" value="Fungal_trans"/>
    <property type="match status" value="1"/>
</dbReference>
<dbReference type="InterPro" id="IPR007219">
    <property type="entry name" value="XnlR_reg_dom"/>
</dbReference>
<dbReference type="CDD" id="cd00067">
    <property type="entry name" value="GAL4"/>
    <property type="match status" value="1"/>
</dbReference>
<dbReference type="SUPFAM" id="SSF57701">
    <property type="entry name" value="Zn2/Cys6 DNA-binding domain"/>
    <property type="match status" value="1"/>
</dbReference>
<dbReference type="InterPro" id="IPR050987">
    <property type="entry name" value="AtrR-like"/>
</dbReference>
<sequence length="654" mass="72310">MPDKSESARRTVNACIRCRSRKSRCDGRTPSCTLCQRHGAACEYTERRMRGAGKSKQYVQRLERRLERIESTMQTSHSPPLFEEIADPQNGDLMGGDADGTVLASRKSVATGVQPDSSSFFAKLPPPGTIEMIVAGHDQGCFRRTIFAPLPPKVAAQSMILNSFQDMCRAWPLFDHHSIRDMIDEQYNTGPADCHANSTRWAILNALLAMATQWKAANPLAKDVFPISWTYLKNAYAVIPELNLQATNLQVCQAIIIIVLFMRLTADARTATVLLSTATTMTNILGLCCEDRHLLLDSVESEQRQRTFWLTHILNNQAAMRYGLSPVYDDCQTGVGLPNDLGSATTGTMRHMAELSLIQTRAHTLMRSMRSSHGEPDELATGLVKIDLALYRWRRGLPADLQCPPVNGNLTAVELDLGAVLLHLDFYATRWAMHSSVHSLGKGSGVGGALPKRASNSNLGASWLARASVDGAREVLILFRNVPAPPFAWFWYMLCYPVSAFLILLKEVLDDPRGDEASSNVTHISTFVQDLKNWKQKEGYDIQKVIEGCSKLLAIASFATTCPRSTASLPEMDMGIGMPAPSAQFETLRSRLHDATHFMHLTQGLMSNMPIPYALATRTFSGILNLSADSADTFGPFVPDILKPRTYKFFYGST</sequence>
<dbReference type="Gene3D" id="4.10.240.10">
    <property type="entry name" value="Zn(2)-C6 fungal-type DNA-binding domain"/>
    <property type="match status" value="1"/>
</dbReference>
<name>A0ABR2IF26_9PEZI</name>
<proteinExistence type="predicted"/>
<feature type="domain" description="Zn(2)-C6 fungal-type" evidence="3">
    <location>
        <begin position="14"/>
        <end position="44"/>
    </location>
</feature>
<evidence type="ECO:0000313" key="5">
    <source>
        <dbReference type="Proteomes" id="UP001390339"/>
    </source>
</evidence>
<gene>
    <name evidence="4" type="ORF">PGQ11_008416</name>
</gene>
<dbReference type="InterPro" id="IPR036864">
    <property type="entry name" value="Zn2-C6_fun-type_DNA-bd_sf"/>
</dbReference>
<dbReference type="Proteomes" id="UP001390339">
    <property type="component" value="Unassembled WGS sequence"/>
</dbReference>
<dbReference type="PROSITE" id="PS00463">
    <property type="entry name" value="ZN2_CY6_FUNGAL_1"/>
    <property type="match status" value="1"/>
</dbReference>
<dbReference type="Pfam" id="PF00172">
    <property type="entry name" value="Zn_clus"/>
    <property type="match status" value="1"/>
</dbReference>
<protein>
    <recommendedName>
        <fullName evidence="3">Zn(2)-C6 fungal-type domain-containing protein</fullName>
    </recommendedName>
</protein>
<dbReference type="SMART" id="SM00066">
    <property type="entry name" value="GAL4"/>
    <property type="match status" value="1"/>
</dbReference>
<dbReference type="InterPro" id="IPR001138">
    <property type="entry name" value="Zn2Cys6_DnaBD"/>
</dbReference>
<keyword evidence="5" id="KW-1185">Reference proteome</keyword>
<keyword evidence="1" id="KW-0479">Metal-binding</keyword>
<keyword evidence="2" id="KW-0539">Nucleus</keyword>
<evidence type="ECO:0000259" key="3">
    <source>
        <dbReference type="PROSITE" id="PS50048"/>
    </source>
</evidence>
<dbReference type="CDD" id="cd12148">
    <property type="entry name" value="fungal_TF_MHR"/>
    <property type="match status" value="1"/>
</dbReference>
<reference evidence="4 5" key="1">
    <citation type="journal article" date="2024" name="IMA Fungus">
        <title>Apiospora arundinis, a panoply of carbohydrate-active enzymes and secondary metabolites.</title>
        <authorList>
            <person name="Sorensen T."/>
            <person name="Petersen C."/>
            <person name="Muurmann A.T."/>
            <person name="Christiansen J.V."/>
            <person name="Brundto M.L."/>
            <person name="Overgaard C.K."/>
            <person name="Boysen A.T."/>
            <person name="Wollenberg R.D."/>
            <person name="Larsen T.O."/>
            <person name="Sorensen J.L."/>
            <person name="Nielsen K.L."/>
            <person name="Sondergaard T.E."/>
        </authorList>
    </citation>
    <scope>NUCLEOTIDE SEQUENCE [LARGE SCALE GENOMIC DNA]</scope>
    <source>
        <strain evidence="4 5">AAU 773</strain>
    </source>
</reference>
<evidence type="ECO:0000313" key="4">
    <source>
        <dbReference type="EMBL" id="KAK8862181.1"/>
    </source>
</evidence>
<evidence type="ECO:0000256" key="1">
    <source>
        <dbReference type="ARBA" id="ARBA00022723"/>
    </source>
</evidence>
<dbReference type="PRINTS" id="PR00755">
    <property type="entry name" value="AFLATOXINBRP"/>
</dbReference>
<dbReference type="PANTHER" id="PTHR46910">
    <property type="entry name" value="TRANSCRIPTION FACTOR PDR1"/>
    <property type="match status" value="1"/>
</dbReference>